<evidence type="ECO:0000313" key="3">
    <source>
        <dbReference type="EMBL" id="EET78582.1"/>
    </source>
</evidence>
<evidence type="ECO:0000256" key="1">
    <source>
        <dbReference type="SAM" id="SignalP"/>
    </source>
</evidence>
<reference evidence="3 4" key="1">
    <citation type="submission" date="2009-07" db="EMBL/GenBank/DDBJ databases">
        <authorList>
            <person name="Madupu R."/>
            <person name="Sebastian Y."/>
            <person name="Durkin A.S."/>
            <person name="Torralba M."/>
            <person name="Methe B."/>
            <person name="Sutton G.G."/>
            <person name="Strausberg R.L."/>
            <person name="Nelson K.E."/>
        </authorList>
    </citation>
    <scope>NUCLEOTIDE SEQUENCE [LARGE SCALE GENOMIC DNA]</scope>
    <source>
        <strain evidence="3 4">RM3277</strain>
    </source>
</reference>
<dbReference type="STRING" id="553219.CAMSH0001_0097"/>
<keyword evidence="4" id="KW-1185">Reference proteome</keyword>
<name>C6RJ01_9BACT</name>
<dbReference type="EMBL" id="ACVQ01000033">
    <property type="protein sequence ID" value="EET78582.1"/>
    <property type="molecule type" value="Genomic_DNA"/>
</dbReference>
<dbReference type="PROSITE" id="PS50983">
    <property type="entry name" value="FE_B12_PBP"/>
    <property type="match status" value="1"/>
</dbReference>
<dbReference type="RefSeq" id="WP_004321667.1">
    <property type="nucleotide sequence ID" value="NZ_ACVQ01000033.1"/>
</dbReference>
<dbReference type="PANTHER" id="PTHR30535">
    <property type="entry name" value="VITAMIN B12-BINDING PROTEIN"/>
    <property type="match status" value="1"/>
</dbReference>
<accession>C6RJ01</accession>
<organism evidence="3 4">
    <name type="scientific">Campylobacter showae RM3277</name>
    <dbReference type="NCBI Taxonomy" id="553219"/>
    <lineage>
        <taxon>Bacteria</taxon>
        <taxon>Pseudomonadati</taxon>
        <taxon>Campylobacterota</taxon>
        <taxon>Epsilonproteobacteria</taxon>
        <taxon>Campylobacterales</taxon>
        <taxon>Campylobacteraceae</taxon>
        <taxon>Campylobacter</taxon>
    </lineage>
</organism>
<protein>
    <submittedName>
        <fullName evidence="3">Periplasmic binding protein</fullName>
    </submittedName>
</protein>
<sequence length="370" mass="41149">MKKTFLKALLVLFAVFSATQAAAETKVIKDVLGREVKVNLPVKRIALGFYYTDFLAVGGTKALDKVVGFSKEVWTDWTPASWDLYSKALPQLNKLADFGEVEVGTFSVEKVISLKPDLLILASWQYNVLEPDLKPLADLNIPIVVLDYNREKVELHVKSTKILGEILGEEKRADEISKLYEDTVKKVGDRIAKANLPKPKIYIEFGRGGPDDTGITYGKDMWGSLIDLAGGDNIAADLVEQWAPINAEQVIAAKPDVIMIAGRETELKKEPTAMVMGINIDKAEALKRLDGFKKRVGWSELPAIKNNRLYGLYMGASRTLADMAMVQYIAKALYPQLFKDVDPIKTYIDFHKKYLPVVPVGTIAIQADEK</sequence>
<feature type="chain" id="PRO_5002970073" evidence="1">
    <location>
        <begin position="24"/>
        <end position="370"/>
    </location>
</feature>
<dbReference type="PANTHER" id="PTHR30535:SF34">
    <property type="entry name" value="MOLYBDATE-BINDING PROTEIN MOLA"/>
    <property type="match status" value="1"/>
</dbReference>
<proteinExistence type="predicted"/>
<evidence type="ECO:0000313" key="4">
    <source>
        <dbReference type="Proteomes" id="UP000003107"/>
    </source>
</evidence>
<dbReference type="Pfam" id="PF01497">
    <property type="entry name" value="Peripla_BP_2"/>
    <property type="match status" value="1"/>
</dbReference>
<dbReference type="Gene3D" id="3.40.50.1980">
    <property type="entry name" value="Nitrogenase molybdenum iron protein domain"/>
    <property type="match status" value="2"/>
</dbReference>
<dbReference type="InterPro" id="IPR002491">
    <property type="entry name" value="ABC_transptr_periplasmic_BD"/>
</dbReference>
<feature type="signal peptide" evidence="1">
    <location>
        <begin position="1"/>
        <end position="23"/>
    </location>
</feature>
<evidence type="ECO:0000259" key="2">
    <source>
        <dbReference type="PROSITE" id="PS50983"/>
    </source>
</evidence>
<feature type="domain" description="Fe/B12 periplasmic-binding" evidence="2">
    <location>
        <begin position="43"/>
        <end position="341"/>
    </location>
</feature>
<dbReference type="GeneID" id="60991437"/>
<dbReference type="SUPFAM" id="SSF53807">
    <property type="entry name" value="Helical backbone' metal receptor"/>
    <property type="match status" value="1"/>
</dbReference>
<dbReference type="AlphaFoldDB" id="C6RJ01"/>
<gene>
    <name evidence="3" type="ORF">CAMSH0001_0097</name>
</gene>
<dbReference type="InterPro" id="IPR050902">
    <property type="entry name" value="ABC_Transporter_SBP"/>
</dbReference>
<dbReference type="Proteomes" id="UP000003107">
    <property type="component" value="Unassembled WGS sequence"/>
</dbReference>
<comment type="caution">
    <text evidence="3">The sequence shown here is derived from an EMBL/GenBank/DDBJ whole genome shotgun (WGS) entry which is preliminary data.</text>
</comment>
<keyword evidence="1" id="KW-0732">Signal</keyword>
<dbReference type="OrthoDB" id="9775594at2"/>
<dbReference type="eggNOG" id="COG0614">
    <property type="taxonomic scope" value="Bacteria"/>
</dbReference>